<proteinExistence type="predicted"/>
<accession>A0A173WQ65</accession>
<gene>
    <name evidence="1" type="ORF">ERS852406_00150</name>
</gene>
<dbReference type="Proteomes" id="UP000095706">
    <property type="component" value="Unassembled WGS sequence"/>
</dbReference>
<sequence length="321" mass="35725">MPLLYDEVEIDEWTETMLLTERFTPPRNGRMLRFRLSDGSRRKLLYTCIDGNYAGPFSAENGAVTVENGIGILEALRAGCHAAQVIAVDVEEFLLDPLEIPVSPVIVTLSDGEQAAVRIYGEAEISIRVRDSDLLMEEEVKRGKVTAPERRAERIIKKCLKREISRKMPQIITTGHVLEGIAELDEEADSIGQTAASHAEQMLPWLEVVSCEVTLEVLDLDESILEKENYRWRQKEAESAEQRAMQMRLVEKAGDALIAAYGQSAIPPEMLQIVAVYAQNQPMVSADELTALCGKLKALSEKYTPELLLKNVKALTGGVTR</sequence>
<evidence type="ECO:0000313" key="1">
    <source>
        <dbReference type="EMBL" id="CUN40238.1"/>
    </source>
</evidence>
<reference evidence="1 2" key="1">
    <citation type="submission" date="2015-09" db="EMBL/GenBank/DDBJ databases">
        <authorList>
            <consortium name="Pathogen Informatics"/>
        </authorList>
    </citation>
    <scope>NUCLEOTIDE SEQUENCE [LARGE SCALE GENOMIC DNA]</scope>
    <source>
        <strain evidence="1 2">2789STDY5608849</strain>
    </source>
</reference>
<dbReference type="RefSeq" id="WP_055225818.1">
    <property type="nucleotide sequence ID" value="NZ_CAXSRP010000010.1"/>
</dbReference>
<protein>
    <submittedName>
        <fullName evidence="1">Uncharacterized protein</fullName>
    </submittedName>
</protein>
<organism evidence="1 2">
    <name type="scientific">Fusicatenibacter saccharivorans</name>
    <dbReference type="NCBI Taxonomy" id="1150298"/>
    <lineage>
        <taxon>Bacteria</taxon>
        <taxon>Bacillati</taxon>
        <taxon>Bacillota</taxon>
        <taxon>Clostridia</taxon>
        <taxon>Lachnospirales</taxon>
        <taxon>Lachnospiraceae</taxon>
        <taxon>Fusicatenibacter</taxon>
    </lineage>
</organism>
<evidence type="ECO:0000313" key="2">
    <source>
        <dbReference type="Proteomes" id="UP000095706"/>
    </source>
</evidence>
<name>A0A173WQ65_9FIRM</name>
<dbReference type="EMBL" id="CYYV01000001">
    <property type="protein sequence ID" value="CUN40238.1"/>
    <property type="molecule type" value="Genomic_DNA"/>
</dbReference>
<dbReference type="AlphaFoldDB" id="A0A173WQ65"/>